<name>A0A2T2Y960_9BACT</name>
<dbReference type="PANTHER" id="PTHR30383:SF5">
    <property type="entry name" value="SGNH HYDROLASE-TYPE ESTERASE DOMAIN-CONTAINING PROTEIN"/>
    <property type="match status" value="1"/>
</dbReference>
<keyword evidence="4" id="KW-1185">Reference proteome</keyword>
<keyword evidence="1" id="KW-0732">Signal</keyword>
<dbReference type="InterPro" id="IPR036514">
    <property type="entry name" value="SGNH_hydro_sf"/>
</dbReference>
<dbReference type="AlphaFoldDB" id="A0A2T2Y960"/>
<gene>
    <name evidence="3" type="ORF">AHMF7605_00190</name>
</gene>
<dbReference type="SUPFAM" id="SSF52266">
    <property type="entry name" value="SGNH hydrolase"/>
    <property type="match status" value="1"/>
</dbReference>
<organism evidence="3 4">
    <name type="scientific">Adhaeribacter arboris</name>
    <dbReference type="NCBI Taxonomy" id="2072846"/>
    <lineage>
        <taxon>Bacteria</taxon>
        <taxon>Pseudomonadati</taxon>
        <taxon>Bacteroidota</taxon>
        <taxon>Cytophagia</taxon>
        <taxon>Cytophagales</taxon>
        <taxon>Hymenobacteraceae</taxon>
        <taxon>Adhaeribacter</taxon>
    </lineage>
</organism>
<feature type="domain" description="SGNH hydrolase-type esterase" evidence="2">
    <location>
        <begin position="52"/>
        <end position="241"/>
    </location>
</feature>
<evidence type="ECO:0000259" key="2">
    <source>
        <dbReference type="Pfam" id="PF13472"/>
    </source>
</evidence>
<dbReference type="OrthoDB" id="9794725at2"/>
<feature type="signal peptide" evidence="1">
    <location>
        <begin position="1"/>
        <end position="31"/>
    </location>
</feature>
<dbReference type="GO" id="GO:0004622">
    <property type="term" value="F:phosphatidylcholine lysophospholipase activity"/>
    <property type="evidence" value="ECO:0007669"/>
    <property type="project" value="TreeGrafter"/>
</dbReference>
<dbReference type="Pfam" id="PF13472">
    <property type="entry name" value="Lipase_GDSL_2"/>
    <property type="match status" value="1"/>
</dbReference>
<dbReference type="Gene3D" id="3.40.50.1110">
    <property type="entry name" value="SGNH hydrolase"/>
    <property type="match status" value="1"/>
</dbReference>
<evidence type="ECO:0000313" key="4">
    <source>
        <dbReference type="Proteomes" id="UP000240357"/>
    </source>
</evidence>
<evidence type="ECO:0000313" key="3">
    <source>
        <dbReference type="EMBL" id="PSR52047.1"/>
    </source>
</evidence>
<dbReference type="PROSITE" id="PS51318">
    <property type="entry name" value="TAT"/>
    <property type="match status" value="1"/>
</dbReference>
<dbReference type="EMBL" id="PYFT01000001">
    <property type="protein sequence ID" value="PSR52047.1"/>
    <property type="molecule type" value="Genomic_DNA"/>
</dbReference>
<sequence length="259" mass="29669">MKENQTNRRHFLKQISTLSALVAGTPGFVQAMPLWENNPVKEGDGFTFLFQGDSITDGNRTRNNDWNHVMGHGYAYIIASKLWYEYPAKKFRFFNRGISGNKVTDLAARWQTDTLDIKPDVLSILIGINDVSTFLSGNQDFSAEQYEKSYQALLQQTKQELPNVQLVLGEPFILPVGKVKEKWAEYSREVQKRREIVKKLSTEYQAILVGFQDAFNKALAKAPADYWIWDGIHPMPAGHELMAREWLKQVSKNLKLIKA</sequence>
<dbReference type="InterPro" id="IPR013830">
    <property type="entry name" value="SGNH_hydro"/>
</dbReference>
<accession>A0A2T2Y960</accession>
<dbReference type="InterPro" id="IPR006311">
    <property type="entry name" value="TAT_signal"/>
</dbReference>
<dbReference type="PANTHER" id="PTHR30383">
    <property type="entry name" value="THIOESTERASE 1/PROTEASE 1/LYSOPHOSPHOLIPASE L1"/>
    <property type="match status" value="1"/>
</dbReference>
<protein>
    <submittedName>
        <fullName evidence="3">Lysophospholipase</fullName>
    </submittedName>
</protein>
<evidence type="ECO:0000256" key="1">
    <source>
        <dbReference type="SAM" id="SignalP"/>
    </source>
</evidence>
<reference evidence="3 4" key="1">
    <citation type="submission" date="2018-03" db="EMBL/GenBank/DDBJ databases">
        <title>Adhaeribacter sp. HMF7605 Genome sequencing and assembly.</title>
        <authorList>
            <person name="Kang H."/>
            <person name="Kang J."/>
            <person name="Cha I."/>
            <person name="Kim H."/>
            <person name="Joh K."/>
        </authorList>
    </citation>
    <scope>NUCLEOTIDE SEQUENCE [LARGE SCALE GENOMIC DNA]</scope>
    <source>
        <strain evidence="3 4">HMF7605</strain>
    </source>
</reference>
<dbReference type="InterPro" id="IPR051532">
    <property type="entry name" value="Ester_Hydrolysis_Enzymes"/>
</dbReference>
<dbReference type="RefSeq" id="WP_106925289.1">
    <property type="nucleotide sequence ID" value="NZ_PYFT01000001.1"/>
</dbReference>
<dbReference type="CDD" id="cd01834">
    <property type="entry name" value="SGNH_hydrolase_like_2"/>
    <property type="match status" value="1"/>
</dbReference>
<dbReference type="Proteomes" id="UP000240357">
    <property type="component" value="Unassembled WGS sequence"/>
</dbReference>
<feature type="chain" id="PRO_5015455804" evidence="1">
    <location>
        <begin position="32"/>
        <end position="259"/>
    </location>
</feature>
<comment type="caution">
    <text evidence="3">The sequence shown here is derived from an EMBL/GenBank/DDBJ whole genome shotgun (WGS) entry which is preliminary data.</text>
</comment>
<proteinExistence type="predicted"/>